<feature type="compositionally biased region" description="Acidic residues" evidence="1">
    <location>
        <begin position="492"/>
        <end position="501"/>
    </location>
</feature>
<reference evidence="2" key="2">
    <citation type="journal article" date="2019" name="Gigascience">
        <title>High-quality Schistosoma haematobium genome achieved by single-molecule and long-range sequencing.</title>
        <authorList>
            <person name="Stroehlein A.J."/>
            <person name="Korhonen P.K."/>
            <person name="Chong T.M."/>
            <person name="Lim Y.L."/>
            <person name="Chan K.G."/>
            <person name="Webster B."/>
            <person name="Rollinson D."/>
            <person name="Brindley P.J."/>
            <person name="Gasser R.B."/>
            <person name="Young N.D."/>
        </authorList>
    </citation>
    <scope>NUCLEOTIDE SEQUENCE</scope>
</reference>
<feature type="region of interest" description="Disordered" evidence="1">
    <location>
        <begin position="468"/>
        <end position="503"/>
    </location>
</feature>
<feature type="region of interest" description="Disordered" evidence="1">
    <location>
        <begin position="651"/>
        <end position="675"/>
    </location>
</feature>
<dbReference type="OrthoDB" id="6268872at2759"/>
<feature type="compositionally biased region" description="Basic and acidic residues" evidence="1">
    <location>
        <begin position="468"/>
        <end position="479"/>
    </location>
</feature>
<reference evidence="2" key="3">
    <citation type="submission" date="2021-06" db="EMBL/GenBank/DDBJ databases">
        <title>Chromosome-level genome assembly for S. haematobium.</title>
        <authorList>
            <person name="Stroehlein A.J."/>
        </authorList>
    </citation>
    <scope>NUCLEOTIDE SEQUENCE</scope>
</reference>
<evidence type="ECO:0000313" key="3">
    <source>
        <dbReference type="Proteomes" id="UP000471633"/>
    </source>
</evidence>
<keyword evidence="3" id="KW-1185">Reference proteome</keyword>
<gene>
    <name evidence="2" type="ORF">MS3_00009546</name>
</gene>
<dbReference type="Proteomes" id="UP000471633">
    <property type="component" value="Unassembled WGS sequence"/>
</dbReference>
<organism evidence="2 3">
    <name type="scientific">Schistosoma haematobium</name>
    <name type="common">Blood fluke</name>
    <dbReference type="NCBI Taxonomy" id="6185"/>
    <lineage>
        <taxon>Eukaryota</taxon>
        <taxon>Metazoa</taxon>
        <taxon>Spiralia</taxon>
        <taxon>Lophotrochozoa</taxon>
        <taxon>Platyhelminthes</taxon>
        <taxon>Trematoda</taxon>
        <taxon>Digenea</taxon>
        <taxon>Strigeidida</taxon>
        <taxon>Schistosomatoidea</taxon>
        <taxon>Schistosomatidae</taxon>
        <taxon>Schistosoma</taxon>
    </lineage>
</organism>
<proteinExistence type="predicted"/>
<name>A0A922IHI6_SCHHA</name>
<reference evidence="2" key="4">
    <citation type="journal article" date="2022" name="PLoS Pathog.">
        <title>Chromosome-level genome of Schistosoma haematobium underpins genome-wide explorations of molecular variation.</title>
        <authorList>
            <person name="Stroehlein A.J."/>
            <person name="Korhonen P.K."/>
            <person name="Lee V.V."/>
            <person name="Ralph S.A."/>
            <person name="Mentink-Kane M."/>
            <person name="You H."/>
            <person name="McManus D.P."/>
            <person name="Tchuente L.T."/>
            <person name="Stothard J.R."/>
            <person name="Kaur P."/>
            <person name="Dudchenko O."/>
            <person name="Aiden E.L."/>
            <person name="Yang B."/>
            <person name="Yang H."/>
            <person name="Emery A.M."/>
            <person name="Webster B.L."/>
            <person name="Brindley P.J."/>
            <person name="Rollinson D."/>
            <person name="Chang B.C.H."/>
            <person name="Gasser R.B."/>
            <person name="Young N.D."/>
        </authorList>
    </citation>
    <scope>NUCLEOTIDE SEQUENCE</scope>
</reference>
<dbReference type="RefSeq" id="XP_051064358.1">
    <property type="nucleotide sequence ID" value="XM_051217921.1"/>
</dbReference>
<accession>A0A922IHI6</accession>
<dbReference type="CTD" id="24591285"/>
<dbReference type="EMBL" id="AMPZ03000008">
    <property type="protein sequence ID" value="KAH9579370.1"/>
    <property type="molecule type" value="Genomic_DNA"/>
</dbReference>
<evidence type="ECO:0000256" key="1">
    <source>
        <dbReference type="SAM" id="MobiDB-lite"/>
    </source>
</evidence>
<evidence type="ECO:0000313" key="2">
    <source>
        <dbReference type="EMBL" id="KAH9579370.1"/>
    </source>
</evidence>
<reference evidence="2" key="1">
    <citation type="journal article" date="2012" name="Nat. Genet.">
        <title>Whole-genome sequence of Schistosoma haematobium.</title>
        <authorList>
            <person name="Young N.D."/>
            <person name="Jex A.R."/>
            <person name="Li B."/>
            <person name="Liu S."/>
            <person name="Yang L."/>
            <person name="Xiong Z."/>
            <person name="Li Y."/>
            <person name="Cantacessi C."/>
            <person name="Hall R.S."/>
            <person name="Xu X."/>
            <person name="Chen F."/>
            <person name="Wu X."/>
            <person name="Zerlotini A."/>
            <person name="Oliveira G."/>
            <person name="Hofmann A."/>
            <person name="Zhang G."/>
            <person name="Fang X."/>
            <person name="Kang Y."/>
            <person name="Campbell B.E."/>
            <person name="Loukas A."/>
            <person name="Ranganathan S."/>
            <person name="Rollinson D."/>
            <person name="Rinaldi G."/>
            <person name="Brindley P.J."/>
            <person name="Yang H."/>
            <person name="Wang J."/>
            <person name="Wang J."/>
            <person name="Gasser R.B."/>
        </authorList>
    </citation>
    <scope>NUCLEOTIDE SEQUENCE</scope>
</reference>
<sequence>MSRSRSYRFPKTHIHDLALVLIPEHGVLRLCPKAQLNKERKDRELCLSEKLRHQPLEKILEGAKISVNEVLKYELKDSDFSDDRQYHRTYLVRPGLSAKRFLVQWVRQLSEDELIRIFSKKEAIQRRPLSSFLNYGHLEDVDFTLNEDIKTGLKLRRSLSVPAEIWFAESDEADDIEDVSPEYLFESVVPPNSTQPTDYSFCMEPQNLRYETTHSLDELISDVNENELLAFSSYDPDQFIQTQNTDNNNTIENEKHINLNITKQNQENSVVNINKDKLISSEIKDEIQYSNDNIVNEIPTTIIKSDSNVVNESPMFDDDDVFLNGSNDDDDDDANNEIRIEHDDYQYETERNQNESIEQEENIPFNINEEGNGDHIPPRKNYTLKSFELSVSPSHVTISKLPALSRNKTLPIIKRKSKKTSSIDSNQVHVRGKRFKSDSGSSILEESTLKLPPIISKYPNQQSFIKMNESDEKGNDKLKQNSSDNNNMNNNDVDDDDDNGSEENVITGIEHSLSFNTPVKVSMESIDKLPFITDSNENKITMSTLNIFNHDAHSDDCACLDDDFNRPLKNDDDNILLRPDNSANDKRHSIIINLEPILPIIETNNNSMVFETFRKKSIPLPFSKPKGYWPNKTARTDKDVQFAFVPINQSDVPLNSASEPTGRRPTELKSERSTIRKQPIGQISQTNSDSLGLTVIDSLKKVQKAVKDNVPVHNPPIKRHIKPRPNPDDFCMTMWSYQEIKHEEVPLPELLEILLSGKSDLISKRVFGEIQPHRNLAQELRTAIETIYRVLPKSHAFGSIANLIGIRPGYKLETQILKHGYTQKEYKNILIKTLRDAFKHSTLQQVMSIQQNYDLEKLIIQIAEVCSIVATELIGSDTAKPGKHFTGLNLETLIMNLVKGAIYDTPLANRGVLSGLLAAAGGGIEALLGLIGSVGGGVEGLARLLASGANPSEALGELLKGLDDDPLIALKQLADAMGGGVDGIKNILNALGGDKQTALKELIKQVGGGAEGIKNLFEAAGGIKELMESLFGEGSEGLAGLIAAAGGELEGLKNLIQAAGGGVEGIRNLLELGGDHVTGLKNLLTAIGGDNVADALSTLIKAAGGIKDGLSTLLQESGGGLKGLENLLEAIGGGVEGLKNLLKATGDDPTEALANILAAAGGGIDGFKNLLEAIGGGAEGLKSLLNVMGDNPNEALSNILKASGGGSEALKNLLESIGGGVEGLQTLLQALGGDPTQALANLIASVGGGEEGLRNFIEAVGGGASGLTNLLKSLGGSTKEALEALLTASGGGIEGLKNLVSAAGGGAEGLKNIIEAAGGGLEGLKNLLSSLGDEPIESLRSLLSNIGGGVANLITASGGGASGLKNLFDAVGGGVQGLTNLLSALGSDMNEALINLLNVTGNQEEDFKNLIEALGGGVEGLDNLFKVIGDKVGIEGLLKTLGGGAKGLATLLNSFGENGNKEEIIRKLIEMSGGGAEGLAALLKSAGGSIDSIKEILNAFGGGHEALAKLLASCGDNPAEALKVLLEMLGGDESALRNLLLASGLDPNDPTALKLLFESLGGADVGLTILVNAMGGGEEGMKRLLKTLGDDGLANLITAAGGGENGMEALIKAIGGKGVEGLTAFINLLGGKEYGLATLIAAAGGGQVGLAALLKAAGKVSEDGDGLAALIAAVGGGAEGLEVLINAAGGDEEGLNNLLQAAGATDSNSKANILKTLIAAGGGGQEGFNNLLKILTRGKHKKPIDGLSNLLKVLGNNPDTLGILLEAIGGNSDGLADILAAAGGGAEALQLLINAAGGGAEGLVNLLAAAKLDSLQQLADVLAAAGLSDDLVSAARSGNLSEFSELVAHNAAEENYMRTRSGKTKELCREEKEWLRTRPTGPINFFRKLTTTKQTYRKWKKLTEMAFAAQKELDLTILPEFSQATIESSLLHLHPYRQRNQEQLNKFATQLNSNILKSLKTQMIRLDKKIDSDLKETDLFNENQCLEEQRLRQEKEEDGNQTFDLTKSQLFGEEERKNEEELLLESKRLIEAFENHVNMRKKLRDEEILAKYKTDKDELVIPELEGFQHTSDKVDLHELKLEEVLAEVTDEEEDNEVEETHEDIRKSTRVQSRLLIVHDLLRESIGLERNLKITPAFVWSYFELLRKIDNKLQLTAFADPGDDNRMNSSLDVVV</sequence>
<comment type="caution">
    <text evidence="2">The sequence shown here is derived from an EMBL/GenBank/DDBJ whole genome shotgun (WGS) entry which is preliminary data.</text>
</comment>
<feature type="compositionally biased region" description="Basic and acidic residues" evidence="1">
    <location>
        <begin position="661"/>
        <end position="674"/>
    </location>
</feature>
<feature type="region of interest" description="Disordered" evidence="1">
    <location>
        <begin position="415"/>
        <end position="442"/>
    </location>
</feature>
<dbReference type="GeneID" id="24591285"/>
<protein>
    <submittedName>
        <fullName evidence="2">Uncharacterized protein</fullName>
    </submittedName>
</protein>